<dbReference type="EMBL" id="FOTK01000035">
    <property type="protein sequence ID" value="SFM50138.1"/>
    <property type="molecule type" value="Genomic_DNA"/>
</dbReference>
<feature type="region of interest" description="Disordered" evidence="1">
    <location>
        <begin position="1"/>
        <end position="58"/>
    </location>
</feature>
<dbReference type="AlphaFoldDB" id="A0A1I4RCX3"/>
<dbReference type="STRING" id="582667.SAMN05192568_10353"/>
<dbReference type="Proteomes" id="UP000199048">
    <property type="component" value="Unassembled WGS sequence"/>
</dbReference>
<evidence type="ECO:0000256" key="1">
    <source>
        <dbReference type="SAM" id="MobiDB-lite"/>
    </source>
</evidence>
<feature type="compositionally biased region" description="Pro residues" evidence="1">
    <location>
        <begin position="31"/>
        <end position="40"/>
    </location>
</feature>
<reference evidence="3" key="1">
    <citation type="submission" date="2016-10" db="EMBL/GenBank/DDBJ databases">
        <authorList>
            <person name="Varghese N."/>
            <person name="Submissions S."/>
        </authorList>
    </citation>
    <scope>NUCLEOTIDE SEQUENCE [LARGE SCALE GENOMIC DNA]</scope>
    <source>
        <strain evidence="3">BL36</strain>
    </source>
</reference>
<evidence type="ECO:0000313" key="3">
    <source>
        <dbReference type="Proteomes" id="UP000199048"/>
    </source>
</evidence>
<name>A0A1I4RCX3_9HYPH</name>
<accession>A0A1I4RCX3</accession>
<feature type="compositionally biased region" description="Polar residues" evidence="1">
    <location>
        <begin position="1"/>
        <end position="13"/>
    </location>
</feature>
<proteinExistence type="predicted"/>
<keyword evidence="3" id="KW-1185">Reference proteome</keyword>
<organism evidence="2 3">
    <name type="scientific">Methylobacterium pseudosasicola</name>
    <dbReference type="NCBI Taxonomy" id="582667"/>
    <lineage>
        <taxon>Bacteria</taxon>
        <taxon>Pseudomonadati</taxon>
        <taxon>Pseudomonadota</taxon>
        <taxon>Alphaproteobacteria</taxon>
        <taxon>Hyphomicrobiales</taxon>
        <taxon>Methylobacteriaceae</taxon>
        <taxon>Methylobacterium</taxon>
    </lineage>
</organism>
<sequence>MPDAPTSNTQDLANTEYDAQRRARAAAAHQPAPPDAPPPSADASAEADQLEGKEGQNG</sequence>
<evidence type="ECO:0000313" key="2">
    <source>
        <dbReference type="EMBL" id="SFM50138.1"/>
    </source>
</evidence>
<dbReference type="RefSeq" id="WP_167367821.1">
    <property type="nucleotide sequence ID" value="NZ_FOTK01000035.1"/>
</dbReference>
<protein>
    <submittedName>
        <fullName evidence="2">Uncharacterized protein</fullName>
    </submittedName>
</protein>
<gene>
    <name evidence="2" type="ORF">SAMN05192568_10353</name>
</gene>